<dbReference type="EMBL" id="AP022557">
    <property type="protein sequence ID" value="BBW97043.1"/>
    <property type="molecule type" value="Genomic_DNA"/>
</dbReference>
<protein>
    <submittedName>
        <fullName evidence="1">Uncharacterized protein</fullName>
    </submittedName>
</protein>
<dbReference type="AlphaFoldDB" id="A0A679FM61"/>
<keyword evidence="2" id="KW-1185">Reference proteome</keyword>
<accession>A0A679FM61</accession>
<organism evidence="1 2">
    <name type="scientific">Geobacillus subterraneus</name>
    <dbReference type="NCBI Taxonomy" id="129338"/>
    <lineage>
        <taxon>Bacteria</taxon>
        <taxon>Bacillati</taxon>
        <taxon>Bacillota</taxon>
        <taxon>Bacilli</taxon>
        <taxon>Bacillales</taxon>
        <taxon>Anoxybacillaceae</taxon>
        <taxon>Geobacillus</taxon>
    </lineage>
</organism>
<evidence type="ECO:0000313" key="1">
    <source>
        <dbReference type="EMBL" id="BBW97043.1"/>
    </source>
</evidence>
<name>A0A679FM61_9BACL</name>
<evidence type="ECO:0000313" key="2">
    <source>
        <dbReference type="Proteomes" id="UP000501421"/>
    </source>
</evidence>
<sequence length="63" mass="6894">MIGVTKFRLPSALHKIEMGLLSETIKNGQKRTATPSPLPPIWHTTEEAGDLRGNTAVQHCLSN</sequence>
<proteinExistence type="predicted"/>
<gene>
    <name evidence="1" type="ORF">GsuE55_18760</name>
</gene>
<reference evidence="2" key="1">
    <citation type="journal article" date="2020" name="Microbiol. Resour. Announc.">
        <title>Complete Genome Sequence of Geobacillus sp. Strain E55-1, Isolated from Mine Geyser in Japan.</title>
        <authorList>
            <person name="Miyazaki K."/>
            <person name="Hase E."/>
            <person name="Tokito N."/>
        </authorList>
    </citation>
    <scope>NUCLEOTIDE SEQUENCE [LARGE SCALE GENOMIC DNA]</scope>
    <source>
        <strain evidence="2">E55-1</strain>
    </source>
</reference>
<dbReference type="Proteomes" id="UP000501421">
    <property type="component" value="Chromosome"/>
</dbReference>